<organism evidence="1 2">
    <name type="scientific">Streblomastix strix</name>
    <dbReference type="NCBI Taxonomy" id="222440"/>
    <lineage>
        <taxon>Eukaryota</taxon>
        <taxon>Metamonada</taxon>
        <taxon>Preaxostyla</taxon>
        <taxon>Oxymonadida</taxon>
        <taxon>Streblomastigidae</taxon>
        <taxon>Streblomastix</taxon>
    </lineage>
</organism>
<evidence type="ECO:0000313" key="1">
    <source>
        <dbReference type="EMBL" id="KAA6397515.1"/>
    </source>
</evidence>
<name>A0A5J4WSY1_9EUKA</name>
<dbReference type="Proteomes" id="UP000324800">
    <property type="component" value="Unassembled WGS sequence"/>
</dbReference>
<protein>
    <submittedName>
        <fullName evidence="1">Uncharacterized protein</fullName>
    </submittedName>
</protein>
<dbReference type="EMBL" id="SNRW01001161">
    <property type="protein sequence ID" value="KAA6397515.1"/>
    <property type="molecule type" value="Genomic_DNA"/>
</dbReference>
<dbReference type="AlphaFoldDB" id="A0A5J4WSY1"/>
<reference evidence="1 2" key="1">
    <citation type="submission" date="2019-03" db="EMBL/GenBank/DDBJ databases">
        <title>Single cell metagenomics reveals metabolic interactions within the superorganism composed of flagellate Streblomastix strix and complex community of Bacteroidetes bacteria on its surface.</title>
        <authorList>
            <person name="Treitli S.C."/>
            <person name="Kolisko M."/>
            <person name="Husnik F."/>
            <person name="Keeling P."/>
            <person name="Hampl V."/>
        </authorList>
    </citation>
    <scope>NUCLEOTIDE SEQUENCE [LARGE SCALE GENOMIC DNA]</scope>
    <source>
        <strain evidence="1">ST1C</strain>
    </source>
</reference>
<comment type="caution">
    <text evidence="1">The sequence shown here is derived from an EMBL/GenBank/DDBJ whole genome shotgun (WGS) entry which is preliminary data.</text>
</comment>
<sequence length="85" mass="9765">MRGCFMCRIEMMVIMDINLDMQVNDCYESVGDYYYYCYYYIQYNYDGRSGSVFEGRVGGFGSCYTGPGESGSIVAIDEFNNGFDF</sequence>
<gene>
    <name evidence="1" type="ORF">EZS28_006954</name>
</gene>
<accession>A0A5J4WSY1</accession>
<evidence type="ECO:0000313" key="2">
    <source>
        <dbReference type="Proteomes" id="UP000324800"/>
    </source>
</evidence>
<proteinExistence type="predicted"/>